<sequence>MPKLTTIVAGFALGAAVAGGTLAMGMTAAGASSVDDGIANGDRGGTGGIAQDNLVGRNAFPVFAVPVENNNLNNNRNTLQQNQNNNDNNSLWGQQGFWNQGLFADRRNDTSGFGIVCKGVAIGFQDKTNRDNTFFNNNWWQNNNWWNNRDQRNNWWNNNENVR</sequence>
<dbReference type="Proteomes" id="UP000651728">
    <property type="component" value="Unassembled WGS sequence"/>
</dbReference>
<keyword evidence="1" id="KW-0732">Signal</keyword>
<evidence type="ECO:0000313" key="2">
    <source>
        <dbReference type="EMBL" id="GIH34039.1"/>
    </source>
</evidence>
<feature type="chain" id="PRO_5047519077" evidence="1">
    <location>
        <begin position="24"/>
        <end position="163"/>
    </location>
</feature>
<dbReference type="RefSeq" id="WP_204286913.1">
    <property type="nucleotide sequence ID" value="NZ_BAABEJ010000016.1"/>
</dbReference>
<gene>
    <name evidence="2" type="ORF">Mam01_42030</name>
</gene>
<evidence type="ECO:0000256" key="1">
    <source>
        <dbReference type="SAM" id="SignalP"/>
    </source>
</evidence>
<organism evidence="2 3">
    <name type="scientific">Microbispora amethystogenes</name>
    <dbReference type="NCBI Taxonomy" id="1427754"/>
    <lineage>
        <taxon>Bacteria</taxon>
        <taxon>Bacillati</taxon>
        <taxon>Actinomycetota</taxon>
        <taxon>Actinomycetes</taxon>
        <taxon>Streptosporangiales</taxon>
        <taxon>Streptosporangiaceae</taxon>
        <taxon>Microbispora</taxon>
    </lineage>
</organism>
<protein>
    <submittedName>
        <fullName evidence="2">Uncharacterized protein</fullName>
    </submittedName>
</protein>
<dbReference type="EMBL" id="BOOB01000030">
    <property type="protein sequence ID" value="GIH34039.1"/>
    <property type="molecule type" value="Genomic_DNA"/>
</dbReference>
<proteinExistence type="predicted"/>
<feature type="signal peptide" evidence="1">
    <location>
        <begin position="1"/>
        <end position="23"/>
    </location>
</feature>
<name>A0ABQ4FGU0_9ACTN</name>
<comment type="caution">
    <text evidence="2">The sequence shown here is derived from an EMBL/GenBank/DDBJ whole genome shotgun (WGS) entry which is preliminary data.</text>
</comment>
<keyword evidence="3" id="KW-1185">Reference proteome</keyword>
<accession>A0ABQ4FGU0</accession>
<reference evidence="2 3" key="1">
    <citation type="submission" date="2021-01" db="EMBL/GenBank/DDBJ databases">
        <title>Whole genome shotgun sequence of Microbispora amethystogenes NBRC 101907.</title>
        <authorList>
            <person name="Komaki H."/>
            <person name="Tamura T."/>
        </authorList>
    </citation>
    <scope>NUCLEOTIDE SEQUENCE [LARGE SCALE GENOMIC DNA]</scope>
    <source>
        <strain evidence="2 3">NBRC 101907</strain>
    </source>
</reference>
<evidence type="ECO:0000313" key="3">
    <source>
        <dbReference type="Proteomes" id="UP000651728"/>
    </source>
</evidence>